<dbReference type="SUPFAM" id="SSF56112">
    <property type="entry name" value="Protein kinase-like (PK-like)"/>
    <property type="match status" value="1"/>
</dbReference>
<organism evidence="2 3">
    <name type="scientific">Xylaria grammica</name>
    <dbReference type="NCBI Taxonomy" id="363999"/>
    <lineage>
        <taxon>Eukaryota</taxon>
        <taxon>Fungi</taxon>
        <taxon>Dikarya</taxon>
        <taxon>Ascomycota</taxon>
        <taxon>Pezizomycotina</taxon>
        <taxon>Sordariomycetes</taxon>
        <taxon>Xylariomycetidae</taxon>
        <taxon>Xylariales</taxon>
        <taxon>Xylariaceae</taxon>
        <taxon>Xylaria</taxon>
    </lineage>
</organism>
<gene>
    <name evidence="2" type="ORF">EKO27_g6988</name>
</gene>
<name>A0A439D1F1_9PEZI</name>
<reference evidence="2 3" key="1">
    <citation type="submission" date="2018-12" db="EMBL/GenBank/DDBJ databases">
        <title>Draft genome sequence of Xylaria grammica IHI A82.</title>
        <authorList>
            <person name="Buettner E."/>
            <person name="Kellner H."/>
        </authorList>
    </citation>
    <scope>NUCLEOTIDE SEQUENCE [LARGE SCALE GENOMIC DNA]</scope>
    <source>
        <strain evidence="2 3">IHI A82</strain>
    </source>
</reference>
<evidence type="ECO:0000313" key="2">
    <source>
        <dbReference type="EMBL" id="RWA08117.1"/>
    </source>
</evidence>
<feature type="domain" description="Aminoglycoside phosphotransferase" evidence="1">
    <location>
        <begin position="103"/>
        <end position="245"/>
    </location>
</feature>
<comment type="caution">
    <text evidence="2">The sequence shown here is derived from an EMBL/GenBank/DDBJ whole genome shotgun (WGS) entry which is preliminary data.</text>
</comment>
<dbReference type="InterPro" id="IPR002575">
    <property type="entry name" value="Aminoglycoside_PTrfase"/>
</dbReference>
<dbReference type="InterPro" id="IPR011009">
    <property type="entry name" value="Kinase-like_dom_sf"/>
</dbReference>
<keyword evidence="3" id="KW-1185">Reference proteome</keyword>
<evidence type="ECO:0000259" key="1">
    <source>
        <dbReference type="Pfam" id="PF01636"/>
    </source>
</evidence>
<sequence length="351" mass="39402">MASKDQEYSVDLEIVRFFGQTSATRPECDASAKQLVGGNVVPVAVQGACSYTVYAGQNQEFVVQFRLRSLTLNLETVTLARKIYGPLTPEVSFQGQLGAETDANGKEPLHIYVMTRIPGISRLDFILSHDAPENSPEWFTWRNSLLTDVARFFALSWKHSQAVSPVYLDAFRSKCERELRLLLGSLPARFRPIIEWSLDSIPAIFSLPMVLLHEDFGDCNMIVDNASSHLVGVIDWAEAQIGPFGLNLYSIQPFMSKFHLKNGWIRYDDYNILEEIFWSVFRREAGGLSDDIIKVIHAARVVGLLLTRGFTSRLANMPEPEPIQDNESGAYTMLYLDGLLINPATKIVHLA</sequence>
<dbReference type="STRING" id="363999.A0A439D1F1"/>
<proteinExistence type="predicted"/>
<dbReference type="AlphaFoldDB" id="A0A439D1F1"/>
<dbReference type="Gene3D" id="3.90.1200.10">
    <property type="match status" value="1"/>
</dbReference>
<accession>A0A439D1F1</accession>
<protein>
    <recommendedName>
        <fullName evidence="1">Aminoglycoside phosphotransferase domain-containing protein</fullName>
    </recommendedName>
</protein>
<evidence type="ECO:0000313" key="3">
    <source>
        <dbReference type="Proteomes" id="UP000286045"/>
    </source>
</evidence>
<dbReference type="Pfam" id="PF01636">
    <property type="entry name" value="APH"/>
    <property type="match status" value="1"/>
</dbReference>
<dbReference type="Proteomes" id="UP000286045">
    <property type="component" value="Unassembled WGS sequence"/>
</dbReference>
<dbReference type="EMBL" id="RYZI01000218">
    <property type="protein sequence ID" value="RWA08117.1"/>
    <property type="molecule type" value="Genomic_DNA"/>
</dbReference>